<evidence type="ECO:0000256" key="4">
    <source>
        <dbReference type="ARBA" id="ARBA00022679"/>
    </source>
</evidence>
<keyword evidence="4" id="KW-0808">Transferase</keyword>
<accession>A0A2U3K9D7</accession>
<dbReference type="PANTHER" id="PTHR33908">
    <property type="entry name" value="MANNOSYLTRANSFERASE YKCB-RELATED"/>
    <property type="match status" value="1"/>
</dbReference>
<evidence type="ECO:0000256" key="2">
    <source>
        <dbReference type="ARBA" id="ARBA00022475"/>
    </source>
</evidence>
<proteinExistence type="predicted"/>
<keyword evidence="6 8" id="KW-1133">Transmembrane helix</keyword>
<dbReference type="GO" id="GO:0009103">
    <property type="term" value="P:lipopolysaccharide biosynthetic process"/>
    <property type="evidence" value="ECO:0007669"/>
    <property type="project" value="UniProtKB-ARBA"/>
</dbReference>
<organism evidence="9 10">
    <name type="scientific">Candidatus Sulfotelmatobacter kueseliae</name>
    <dbReference type="NCBI Taxonomy" id="2042962"/>
    <lineage>
        <taxon>Bacteria</taxon>
        <taxon>Pseudomonadati</taxon>
        <taxon>Acidobacteriota</taxon>
        <taxon>Terriglobia</taxon>
        <taxon>Terriglobales</taxon>
        <taxon>Candidatus Korobacteraceae</taxon>
        <taxon>Candidatus Sulfotelmatobacter</taxon>
    </lineage>
</organism>
<feature type="transmembrane region" description="Helical" evidence="8">
    <location>
        <begin position="23"/>
        <end position="40"/>
    </location>
</feature>
<evidence type="ECO:0000256" key="1">
    <source>
        <dbReference type="ARBA" id="ARBA00004651"/>
    </source>
</evidence>
<evidence type="ECO:0000256" key="5">
    <source>
        <dbReference type="ARBA" id="ARBA00022692"/>
    </source>
</evidence>
<evidence type="ECO:0000313" key="10">
    <source>
        <dbReference type="Proteomes" id="UP000238701"/>
    </source>
</evidence>
<dbReference type="PANTHER" id="PTHR33908:SF11">
    <property type="entry name" value="MEMBRANE PROTEIN"/>
    <property type="match status" value="1"/>
</dbReference>
<keyword evidence="7 8" id="KW-0472">Membrane</keyword>
<evidence type="ECO:0000256" key="6">
    <source>
        <dbReference type="ARBA" id="ARBA00022989"/>
    </source>
</evidence>
<dbReference type="InterPro" id="IPR050297">
    <property type="entry name" value="LipidA_mod_glycosyltrf_83"/>
</dbReference>
<dbReference type="AlphaFoldDB" id="A0A2U3K9D7"/>
<feature type="transmembrane region" description="Helical" evidence="8">
    <location>
        <begin position="386"/>
        <end position="405"/>
    </location>
</feature>
<protein>
    <recommendedName>
        <fullName evidence="11">Glycosyltransferase RgtA/B/C/D-like domain-containing protein</fullName>
    </recommendedName>
</protein>
<feature type="transmembrane region" description="Helical" evidence="8">
    <location>
        <begin position="157"/>
        <end position="175"/>
    </location>
</feature>
<feature type="transmembrane region" description="Helical" evidence="8">
    <location>
        <begin position="235"/>
        <end position="253"/>
    </location>
</feature>
<name>A0A2U3K9D7_9BACT</name>
<feature type="transmembrane region" description="Helical" evidence="8">
    <location>
        <begin position="345"/>
        <end position="366"/>
    </location>
</feature>
<keyword evidence="5 8" id="KW-0812">Transmembrane</keyword>
<gene>
    <name evidence="9" type="ORF">SBA1_150031</name>
</gene>
<dbReference type="Proteomes" id="UP000238701">
    <property type="component" value="Unassembled WGS sequence"/>
</dbReference>
<dbReference type="EMBL" id="OMOD01000057">
    <property type="protein sequence ID" value="SPF36177.1"/>
    <property type="molecule type" value="Genomic_DNA"/>
</dbReference>
<dbReference type="GO" id="GO:0005886">
    <property type="term" value="C:plasma membrane"/>
    <property type="evidence" value="ECO:0007669"/>
    <property type="project" value="UniProtKB-SubCell"/>
</dbReference>
<feature type="transmembrane region" description="Helical" evidence="8">
    <location>
        <begin position="312"/>
        <end position="333"/>
    </location>
</feature>
<dbReference type="GO" id="GO:0016763">
    <property type="term" value="F:pentosyltransferase activity"/>
    <property type="evidence" value="ECO:0007669"/>
    <property type="project" value="TreeGrafter"/>
</dbReference>
<feature type="transmembrane region" description="Helical" evidence="8">
    <location>
        <begin position="69"/>
        <end position="89"/>
    </location>
</feature>
<sequence>MSLVLKTKAGPSTVSPWDSETRLLAWLATCVAVFSFLFYFQRGDVLVYGDAVAHLNIARRVFDSKTPGLLQLGTVWLPLPHLLMIPFLISHEMWQRGVGGSIPSLVAYVFGVVGMFRLVRGSIAGRDKPDVAAHLAAWSAAVVYAVNPNLIYMQTTAMGESLYVALFVWAVLYFSESRREGGKPLTKCGLCLAAACLTRYDGWFLAVAMAALIVVRSFRAARGINENTVNISRGAALKFVLIAAAAPALWLAYNGVVYRNPLEFQNGPYSAKAIERRTQSAGNPGHSGSGNLIVAGLYFLKSGEANMAENQWLGRLWVALGIAALLAAAPGVRPRLNAAIDPVRGAWLPFLLLFVPVPFYALSVAYGGVPIFVPAWWPFTHYNVRYGLQLLPAFAMAFAVLVYLVVRAAQLRPRLRLVAVLGVFAVLVVSYASIWRAGPVCLIEAEINMRSRNQLEAQLAVWLGKLPQSATLLVYLGDHVGAVEQAGIPLKQVINEGNHRVWKQPVDPDGLWERALANPAQYADFVVAFEGDPVWQAVHQRQLAELVEIHVTGQARAIVYRAR</sequence>
<feature type="transmembrane region" description="Helical" evidence="8">
    <location>
        <begin position="101"/>
        <end position="119"/>
    </location>
</feature>
<feature type="transmembrane region" description="Helical" evidence="8">
    <location>
        <begin position="417"/>
        <end position="435"/>
    </location>
</feature>
<keyword evidence="3" id="KW-0328">Glycosyltransferase</keyword>
<keyword evidence="2" id="KW-1003">Cell membrane</keyword>
<evidence type="ECO:0000256" key="8">
    <source>
        <dbReference type="SAM" id="Phobius"/>
    </source>
</evidence>
<evidence type="ECO:0000256" key="3">
    <source>
        <dbReference type="ARBA" id="ARBA00022676"/>
    </source>
</evidence>
<comment type="subcellular location">
    <subcellularLocation>
        <location evidence="1">Cell membrane</location>
        <topology evidence="1">Multi-pass membrane protein</topology>
    </subcellularLocation>
</comment>
<evidence type="ECO:0000256" key="7">
    <source>
        <dbReference type="ARBA" id="ARBA00023136"/>
    </source>
</evidence>
<reference evidence="10" key="1">
    <citation type="submission" date="2018-02" db="EMBL/GenBank/DDBJ databases">
        <authorList>
            <person name="Hausmann B."/>
        </authorList>
    </citation>
    <scope>NUCLEOTIDE SEQUENCE [LARGE SCALE GENOMIC DNA]</scope>
    <source>
        <strain evidence="10">Peat soil MAG SbA1</strain>
    </source>
</reference>
<evidence type="ECO:0000313" key="9">
    <source>
        <dbReference type="EMBL" id="SPF36177.1"/>
    </source>
</evidence>
<dbReference type="OrthoDB" id="9810303at2"/>
<feature type="transmembrane region" description="Helical" evidence="8">
    <location>
        <begin position="131"/>
        <end position="151"/>
    </location>
</feature>
<evidence type="ECO:0008006" key="11">
    <source>
        <dbReference type="Google" id="ProtNLM"/>
    </source>
</evidence>